<feature type="domain" description="Porphobilinogen deaminase C-terminal" evidence="7">
    <location>
        <begin position="203"/>
        <end position="249"/>
    </location>
</feature>
<dbReference type="Pfam" id="PF01379">
    <property type="entry name" value="Porphobil_deam"/>
    <property type="match status" value="1"/>
</dbReference>
<protein>
    <recommendedName>
        <fullName evidence="5">Hydroxymethylbilane synthase</fullName>
        <ecNumber evidence="5">2.5.1.61</ecNumber>
    </recommendedName>
</protein>
<evidence type="ECO:0000256" key="4">
    <source>
        <dbReference type="ARBA" id="ARBA00023244"/>
    </source>
</evidence>
<dbReference type="InterPro" id="IPR022419">
    <property type="entry name" value="Porphobilin_deaminase_cofac_BS"/>
</dbReference>
<reference evidence="8 9" key="1">
    <citation type="journal article" date="2019" name="ISME J.">
        <title>Isolation and characterization of a thermophilic sulfur- and iron-reducing thaumarchaeote from a terrestrial acidic hot spring.</title>
        <authorList>
            <person name="Kato S."/>
            <person name="Itoh T."/>
            <person name="Yuki M."/>
            <person name="Nagamori M."/>
            <person name="Ohnishi M."/>
            <person name="Uematsu K."/>
            <person name="Suzuki K."/>
            <person name="Takashina T."/>
            <person name="Ohkuma M."/>
        </authorList>
    </citation>
    <scope>NUCLEOTIDE SEQUENCE [LARGE SCALE GENOMIC DNA]</scope>
    <source>
        <strain evidence="8 9">NAS-02</strain>
    </source>
</reference>
<dbReference type="PANTHER" id="PTHR11557:SF0">
    <property type="entry name" value="PORPHOBILINOGEN DEAMINASE"/>
    <property type="match status" value="1"/>
</dbReference>
<dbReference type="KEGG" id="ccai:NAS2_0059"/>
<evidence type="ECO:0000259" key="6">
    <source>
        <dbReference type="Pfam" id="PF01379"/>
    </source>
</evidence>
<dbReference type="SUPFAM" id="SSF54782">
    <property type="entry name" value="Porphobilinogen deaminase (hydroxymethylbilane synthase), C-terminal domain"/>
    <property type="match status" value="1"/>
</dbReference>
<dbReference type="InterPro" id="IPR022418">
    <property type="entry name" value="Porphobilinogen_deaminase_C"/>
</dbReference>
<dbReference type="EMBL" id="AP018732">
    <property type="protein sequence ID" value="BBE41473.1"/>
    <property type="molecule type" value="Genomic_DNA"/>
</dbReference>
<dbReference type="Proteomes" id="UP000509448">
    <property type="component" value="Chromosome"/>
</dbReference>
<dbReference type="GO" id="GO:0006783">
    <property type="term" value="P:heme biosynthetic process"/>
    <property type="evidence" value="ECO:0007669"/>
    <property type="project" value="TreeGrafter"/>
</dbReference>
<dbReference type="SUPFAM" id="SSF53850">
    <property type="entry name" value="Periplasmic binding protein-like II"/>
    <property type="match status" value="1"/>
</dbReference>
<evidence type="ECO:0000256" key="1">
    <source>
        <dbReference type="ARBA" id="ARBA00001916"/>
    </source>
</evidence>
<dbReference type="EC" id="2.5.1.61" evidence="5"/>
<accession>A0A4P2VDJ8</accession>
<evidence type="ECO:0000256" key="2">
    <source>
        <dbReference type="ARBA" id="ARBA00005638"/>
    </source>
</evidence>
<comment type="cofactor">
    <cofactor evidence="1">
        <name>dipyrromethane</name>
        <dbReference type="ChEBI" id="CHEBI:60342"/>
    </cofactor>
</comment>
<dbReference type="FunFam" id="3.40.190.10:FF:000005">
    <property type="entry name" value="Porphobilinogen deaminase"/>
    <property type="match status" value="1"/>
</dbReference>
<feature type="domain" description="Porphobilinogen deaminase N-terminal" evidence="6">
    <location>
        <begin position="2"/>
        <end position="189"/>
    </location>
</feature>
<dbReference type="InterPro" id="IPR022417">
    <property type="entry name" value="Porphobilin_deaminase_N"/>
</dbReference>
<dbReference type="GO" id="GO:0004418">
    <property type="term" value="F:hydroxymethylbilane synthase activity"/>
    <property type="evidence" value="ECO:0007669"/>
    <property type="project" value="UniProtKB-UniRule"/>
</dbReference>
<gene>
    <name evidence="8" type="ORF">NAS2_0059</name>
</gene>
<keyword evidence="3 8" id="KW-0808">Transferase</keyword>
<dbReference type="Gene3D" id="3.40.190.10">
    <property type="entry name" value="Periplasmic binding protein-like II"/>
    <property type="match status" value="2"/>
</dbReference>
<dbReference type="PRINTS" id="PR00151">
    <property type="entry name" value="PORPHBDMNASE"/>
</dbReference>
<dbReference type="InterPro" id="IPR000860">
    <property type="entry name" value="HemC"/>
</dbReference>
<dbReference type="PANTHER" id="PTHR11557">
    <property type="entry name" value="PORPHOBILINOGEN DEAMINASE"/>
    <property type="match status" value="1"/>
</dbReference>
<dbReference type="InterPro" id="IPR036803">
    <property type="entry name" value="Porphobilinogen_deaminase_C_sf"/>
</dbReference>
<evidence type="ECO:0000256" key="5">
    <source>
        <dbReference type="NCBIfam" id="TIGR00212"/>
    </source>
</evidence>
<dbReference type="PROSITE" id="PS00533">
    <property type="entry name" value="PORPHOBILINOGEN_DEAM"/>
    <property type="match status" value="1"/>
</dbReference>
<dbReference type="PIRSF" id="PIRSF001438">
    <property type="entry name" value="4pyrrol_synth_OHMeBilane_synth"/>
    <property type="match status" value="1"/>
</dbReference>
<name>A0A4P2VDJ8_9ARCH</name>
<evidence type="ECO:0000259" key="7">
    <source>
        <dbReference type="Pfam" id="PF03900"/>
    </source>
</evidence>
<keyword evidence="4" id="KW-0627">Porphyrin biosynthesis</keyword>
<sequence length="285" mass="30434">MEEVIAQLRTRAEVEVLRIVSRGDVDLHTPLYAMEEKGIFERDVDSAVLEGRADLAVHSAKDVPNDVPKELIVGAIPRRRSPFDALVAPSGLSLRQLPSNAKIGTSSLRRISMLRRIRPDVEVVPIRGNLDTRLGKLRGQLDALVVAEAGLDRLGYTGARSRLPLEDFVPAAGQGALMVMSRSDDREVLELLSTIDDPGSRAEVMAEKSFVEAIGAGCRAPVGVLARARDGELAMVAGVVPPDGSAMIMVSSSGPLPGGSAVADLVNEFRRAGGLDAMNEWRGLS</sequence>
<dbReference type="AlphaFoldDB" id="A0A4P2VDJ8"/>
<dbReference type="NCBIfam" id="TIGR00212">
    <property type="entry name" value="hemC"/>
    <property type="match status" value="1"/>
</dbReference>
<keyword evidence="9" id="KW-1185">Reference proteome</keyword>
<organism evidence="8 9">
    <name type="scientific">Conexivisphaera calida</name>
    <dbReference type="NCBI Taxonomy" id="1874277"/>
    <lineage>
        <taxon>Archaea</taxon>
        <taxon>Nitrososphaerota</taxon>
        <taxon>Conexivisphaeria</taxon>
        <taxon>Conexivisphaerales</taxon>
        <taxon>Conexivisphaeraceae</taxon>
        <taxon>Conexivisphaera</taxon>
    </lineage>
</organism>
<comment type="similarity">
    <text evidence="2">Belongs to the HMBS family.</text>
</comment>
<dbReference type="GO" id="GO:0005737">
    <property type="term" value="C:cytoplasm"/>
    <property type="evidence" value="ECO:0007669"/>
    <property type="project" value="UniProtKB-UniRule"/>
</dbReference>
<proteinExistence type="inferred from homology"/>
<evidence type="ECO:0000313" key="8">
    <source>
        <dbReference type="EMBL" id="BBE41473.1"/>
    </source>
</evidence>
<dbReference type="Pfam" id="PF03900">
    <property type="entry name" value="Porphobil_deamC"/>
    <property type="match status" value="1"/>
</dbReference>
<evidence type="ECO:0000256" key="3">
    <source>
        <dbReference type="ARBA" id="ARBA00022679"/>
    </source>
</evidence>
<dbReference type="Gene3D" id="3.30.160.40">
    <property type="entry name" value="Porphobilinogen deaminase, C-terminal domain"/>
    <property type="match status" value="1"/>
</dbReference>
<evidence type="ECO:0000313" key="9">
    <source>
        <dbReference type="Proteomes" id="UP000509448"/>
    </source>
</evidence>